<sequence length="103" mass="11722">MDEAGRELETELASAWRRRCSGRLRARKPELELTGAWRWRHWERRSSILPTSLMGSGVMAGRLRFLRHVWGKLRILINGGRKEEEVGEGRSGGFGSTVLFVTG</sequence>
<evidence type="ECO:0000313" key="2">
    <source>
        <dbReference type="EMBL" id="BAS97699.1"/>
    </source>
</evidence>
<accession>A0A0P0WWJ5</accession>
<protein>
    <submittedName>
        <fullName evidence="2">Os06g0359750 protein</fullName>
    </submittedName>
</protein>
<gene>
    <name evidence="2" type="ordered locus">Os06g0359750</name>
    <name evidence="3" type="ORF">OsJ_21301</name>
    <name evidence="2" type="ORF">OSNPB_060359750</name>
</gene>
<reference evidence="3" key="2">
    <citation type="journal article" date="2005" name="PLoS Biol.">
        <title>The genomes of Oryza sativa: a history of duplications.</title>
        <authorList>
            <person name="Yu J."/>
            <person name="Wang J."/>
            <person name="Lin W."/>
            <person name="Li S."/>
            <person name="Li H."/>
            <person name="Zhou J."/>
            <person name="Ni P."/>
            <person name="Dong W."/>
            <person name="Hu S."/>
            <person name="Zeng C."/>
            <person name="Zhang J."/>
            <person name="Zhang Y."/>
            <person name="Li R."/>
            <person name="Xu Z."/>
            <person name="Li S."/>
            <person name="Li X."/>
            <person name="Zheng H."/>
            <person name="Cong L."/>
            <person name="Lin L."/>
            <person name="Yin J."/>
            <person name="Geng J."/>
            <person name="Li G."/>
            <person name="Shi J."/>
            <person name="Liu J."/>
            <person name="Lv H."/>
            <person name="Li J."/>
            <person name="Wang J."/>
            <person name="Deng Y."/>
            <person name="Ran L."/>
            <person name="Shi X."/>
            <person name="Wang X."/>
            <person name="Wu Q."/>
            <person name="Li C."/>
            <person name="Ren X."/>
            <person name="Wang J."/>
            <person name="Wang X."/>
            <person name="Li D."/>
            <person name="Liu D."/>
            <person name="Zhang X."/>
            <person name="Ji Z."/>
            <person name="Zhao W."/>
            <person name="Sun Y."/>
            <person name="Zhang Z."/>
            <person name="Bao J."/>
            <person name="Han Y."/>
            <person name="Dong L."/>
            <person name="Ji J."/>
            <person name="Chen P."/>
            <person name="Wu S."/>
            <person name="Liu J."/>
            <person name="Xiao Y."/>
            <person name="Bu D."/>
            <person name="Tan J."/>
            <person name="Yang L."/>
            <person name="Ye C."/>
            <person name="Zhang J."/>
            <person name="Xu J."/>
            <person name="Zhou Y."/>
            <person name="Yu Y."/>
            <person name="Zhang B."/>
            <person name="Zhuang S."/>
            <person name="Wei H."/>
            <person name="Liu B."/>
            <person name="Lei M."/>
            <person name="Yu H."/>
            <person name="Li Y."/>
            <person name="Xu H."/>
            <person name="Wei S."/>
            <person name="He X."/>
            <person name="Fang L."/>
            <person name="Zhang Z."/>
            <person name="Zhang Y."/>
            <person name="Huang X."/>
            <person name="Su Z."/>
            <person name="Tong W."/>
            <person name="Li J."/>
            <person name="Tong Z."/>
            <person name="Li S."/>
            <person name="Ye J."/>
            <person name="Wang L."/>
            <person name="Fang L."/>
            <person name="Lei T."/>
            <person name="Chen C."/>
            <person name="Chen H."/>
            <person name="Xu Z."/>
            <person name="Li H."/>
            <person name="Huang H."/>
            <person name="Zhang F."/>
            <person name="Xu H."/>
            <person name="Li N."/>
            <person name="Zhao C."/>
            <person name="Li S."/>
            <person name="Dong L."/>
            <person name="Huang Y."/>
            <person name="Li L."/>
            <person name="Xi Y."/>
            <person name="Qi Q."/>
            <person name="Li W."/>
            <person name="Zhang B."/>
            <person name="Hu W."/>
            <person name="Zhang Y."/>
            <person name="Tian X."/>
            <person name="Jiao Y."/>
            <person name="Liang X."/>
            <person name="Jin J."/>
            <person name="Gao L."/>
            <person name="Zheng W."/>
            <person name="Hao B."/>
            <person name="Liu S."/>
            <person name="Wang W."/>
            <person name="Yuan L."/>
            <person name="Cao M."/>
            <person name="McDermott J."/>
            <person name="Samudrala R."/>
            <person name="Wang J."/>
            <person name="Wong G.K."/>
            <person name="Yang H."/>
        </authorList>
    </citation>
    <scope>NUCLEOTIDE SEQUENCE [LARGE SCALE GENOMIC DNA]</scope>
</reference>
<reference evidence="4" key="1">
    <citation type="journal article" date="2005" name="Nature">
        <title>The map-based sequence of the rice genome.</title>
        <authorList>
            <consortium name="International rice genome sequencing project (IRGSP)"/>
            <person name="Matsumoto T."/>
            <person name="Wu J."/>
            <person name="Kanamori H."/>
            <person name="Katayose Y."/>
            <person name="Fujisawa M."/>
            <person name="Namiki N."/>
            <person name="Mizuno H."/>
            <person name="Yamamoto K."/>
            <person name="Antonio B.A."/>
            <person name="Baba T."/>
            <person name="Sakata K."/>
            <person name="Nagamura Y."/>
            <person name="Aoki H."/>
            <person name="Arikawa K."/>
            <person name="Arita K."/>
            <person name="Bito T."/>
            <person name="Chiden Y."/>
            <person name="Fujitsuka N."/>
            <person name="Fukunaka R."/>
            <person name="Hamada M."/>
            <person name="Harada C."/>
            <person name="Hayashi A."/>
            <person name="Hijishita S."/>
            <person name="Honda M."/>
            <person name="Hosokawa S."/>
            <person name="Ichikawa Y."/>
            <person name="Idonuma A."/>
            <person name="Iijima M."/>
            <person name="Ikeda M."/>
            <person name="Ikeno M."/>
            <person name="Ito K."/>
            <person name="Ito S."/>
            <person name="Ito T."/>
            <person name="Ito Y."/>
            <person name="Ito Y."/>
            <person name="Iwabuchi A."/>
            <person name="Kamiya K."/>
            <person name="Karasawa W."/>
            <person name="Kurita K."/>
            <person name="Katagiri S."/>
            <person name="Kikuta A."/>
            <person name="Kobayashi H."/>
            <person name="Kobayashi N."/>
            <person name="Machita K."/>
            <person name="Maehara T."/>
            <person name="Masukawa M."/>
            <person name="Mizubayashi T."/>
            <person name="Mukai Y."/>
            <person name="Nagasaki H."/>
            <person name="Nagata Y."/>
            <person name="Naito S."/>
            <person name="Nakashima M."/>
            <person name="Nakama Y."/>
            <person name="Nakamichi Y."/>
            <person name="Nakamura M."/>
            <person name="Meguro A."/>
            <person name="Negishi M."/>
            <person name="Ohta I."/>
            <person name="Ohta T."/>
            <person name="Okamoto M."/>
            <person name="Ono N."/>
            <person name="Saji S."/>
            <person name="Sakaguchi M."/>
            <person name="Sakai K."/>
            <person name="Shibata M."/>
            <person name="Shimokawa T."/>
            <person name="Song J."/>
            <person name="Takazaki Y."/>
            <person name="Terasawa K."/>
            <person name="Tsugane M."/>
            <person name="Tsuji K."/>
            <person name="Ueda S."/>
            <person name="Waki K."/>
            <person name="Yamagata H."/>
            <person name="Yamamoto M."/>
            <person name="Yamamoto S."/>
            <person name="Yamane H."/>
            <person name="Yoshiki S."/>
            <person name="Yoshihara R."/>
            <person name="Yukawa K."/>
            <person name="Zhong H."/>
            <person name="Yano M."/>
            <person name="Yuan Q."/>
            <person name="Ouyang S."/>
            <person name="Liu J."/>
            <person name="Jones K.M."/>
            <person name="Gansberger K."/>
            <person name="Moffat K."/>
            <person name="Hill J."/>
            <person name="Bera J."/>
            <person name="Fadrosh D."/>
            <person name="Jin S."/>
            <person name="Johri S."/>
            <person name="Kim M."/>
            <person name="Overton L."/>
            <person name="Reardon M."/>
            <person name="Tsitrin T."/>
            <person name="Vuong H."/>
            <person name="Weaver B."/>
            <person name="Ciecko A."/>
            <person name="Tallon L."/>
            <person name="Jackson J."/>
            <person name="Pai G."/>
            <person name="Aken S.V."/>
            <person name="Utterback T."/>
            <person name="Reidmuller S."/>
            <person name="Feldblyum T."/>
            <person name="Hsiao J."/>
            <person name="Zismann V."/>
            <person name="Iobst S."/>
            <person name="de Vazeille A.R."/>
            <person name="Buell C.R."/>
            <person name="Ying K."/>
            <person name="Li Y."/>
            <person name="Lu T."/>
            <person name="Huang Y."/>
            <person name="Zhao Q."/>
            <person name="Feng Q."/>
            <person name="Zhang L."/>
            <person name="Zhu J."/>
            <person name="Weng Q."/>
            <person name="Mu J."/>
            <person name="Lu Y."/>
            <person name="Fan D."/>
            <person name="Liu Y."/>
            <person name="Guan J."/>
            <person name="Zhang Y."/>
            <person name="Yu S."/>
            <person name="Liu X."/>
            <person name="Zhang Y."/>
            <person name="Hong G."/>
            <person name="Han B."/>
            <person name="Choisne N."/>
            <person name="Demange N."/>
            <person name="Orjeda G."/>
            <person name="Samain S."/>
            <person name="Cattolico L."/>
            <person name="Pelletier E."/>
            <person name="Couloux A."/>
            <person name="Segurens B."/>
            <person name="Wincker P."/>
            <person name="D'Hont A."/>
            <person name="Scarpelli C."/>
            <person name="Weissenbach J."/>
            <person name="Salanoubat M."/>
            <person name="Quetier F."/>
            <person name="Yu Y."/>
            <person name="Kim H.R."/>
            <person name="Rambo T."/>
            <person name="Currie J."/>
            <person name="Collura K."/>
            <person name="Luo M."/>
            <person name="Yang T."/>
            <person name="Ammiraju J.S.S."/>
            <person name="Engler F."/>
            <person name="Soderlund C."/>
            <person name="Wing R.A."/>
            <person name="Palmer L.E."/>
            <person name="de la Bastide M."/>
            <person name="Spiegel L."/>
            <person name="Nascimento L."/>
            <person name="Zutavern T."/>
            <person name="O'Shaughnessy A."/>
            <person name="Dike S."/>
            <person name="Dedhia N."/>
            <person name="Preston R."/>
            <person name="Balija V."/>
            <person name="McCombie W.R."/>
            <person name="Chow T."/>
            <person name="Chen H."/>
            <person name="Chung M."/>
            <person name="Chen C."/>
            <person name="Shaw J."/>
            <person name="Wu H."/>
            <person name="Hsiao K."/>
            <person name="Chao Y."/>
            <person name="Chu M."/>
            <person name="Cheng C."/>
            <person name="Hour A."/>
            <person name="Lee P."/>
            <person name="Lin S."/>
            <person name="Lin Y."/>
            <person name="Liou J."/>
            <person name="Liu S."/>
            <person name="Hsing Y."/>
            <person name="Raghuvanshi S."/>
            <person name="Mohanty A."/>
            <person name="Bharti A.K."/>
            <person name="Gaur A."/>
            <person name="Gupta V."/>
            <person name="Kumar D."/>
            <person name="Ravi V."/>
            <person name="Vij S."/>
            <person name="Kapur A."/>
            <person name="Khurana P."/>
            <person name="Khurana P."/>
            <person name="Khurana J.P."/>
            <person name="Tyagi A.K."/>
            <person name="Gaikwad K."/>
            <person name="Singh A."/>
            <person name="Dalal V."/>
            <person name="Srivastava S."/>
            <person name="Dixit A."/>
            <person name="Pal A.K."/>
            <person name="Ghazi I.A."/>
            <person name="Yadav M."/>
            <person name="Pandit A."/>
            <person name="Bhargava A."/>
            <person name="Sureshbabu K."/>
            <person name="Batra K."/>
            <person name="Sharma T.R."/>
            <person name="Mohapatra T."/>
            <person name="Singh N.K."/>
            <person name="Messing J."/>
            <person name="Nelson A.B."/>
            <person name="Fuks G."/>
            <person name="Kavchok S."/>
            <person name="Keizer G."/>
            <person name="Linton E."/>
            <person name="Llaca V."/>
            <person name="Song R."/>
            <person name="Tanyolac B."/>
            <person name="Young S."/>
            <person name="Ho-Il K."/>
            <person name="Hahn J.H."/>
            <person name="Sangsakoo G."/>
            <person name="Vanavichit A."/>
            <person name="de Mattos Luiz.A.T."/>
            <person name="Zimmer P.D."/>
            <person name="Malone G."/>
            <person name="Dellagostin O."/>
            <person name="de Oliveira A.C."/>
            <person name="Bevan M."/>
            <person name="Bancroft I."/>
            <person name="Minx P."/>
            <person name="Cordum H."/>
            <person name="Wilson R."/>
            <person name="Cheng Z."/>
            <person name="Jin W."/>
            <person name="Jiang J."/>
            <person name="Leong S.A."/>
            <person name="Iwama H."/>
            <person name="Gojobori T."/>
            <person name="Itoh T."/>
            <person name="Niimura Y."/>
            <person name="Fujii Y."/>
            <person name="Habara T."/>
            <person name="Sakai H."/>
            <person name="Sato Y."/>
            <person name="Wilson G."/>
            <person name="Kumar K."/>
            <person name="McCouch S."/>
            <person name="Juretic N."/>
            <person name="Hoen D."/>
            <person name="Wright S."/>
            <person name="Bruskiewich R."/>
            <person name="Bureau T."/>
            <person name="Miyao A."/>
            <person name="Hirochika H."/>
            <person name="Nishikawa T."/>
            <person name="Kadowaki K."/>
            <person name="Sugiura M."/>
            <person name="Burr B."/>
            <person name="Sasaki T."/>
        </authorList>
    </citation>
    <scope>NUCLEOTIDE SEQUENCE [LARGE SCALE GENOMIC DNA]</scope>
    <source>
        <strain evidence="4">cv. Nipponbare</strain>
    </source>
</reference>
<reference evidence="2" key="4">
    <citation type="journal article" date="2013" name="Plant Cell Physiol.">
        <title>Rice Annotation Project Database (RAP-DB): an integrative and interactive database for rice genomics.</title>
        <authorList>
            <person name="Sakai H."/>
            <person name="Lee S.S."/>
            <person name="Tanaka T."/>
            <person name="Numa H."/>
            <person name="Kim J."/>
            <person name="Kawahara Y."/>
            <person name="Wakimoto H."/>
            <person name="Yang C.C."/>
            <person name="Iwamoto M."/>
            <person name="Abe T."/>
            <person name="Yamada Y."/>
            <person name="Muto A."/>
            <person name="Inokuchi H."/>
            <person name="Ikemura T."/>
            <person name="Matsumoto T."/>
            <person name="Sasaki T."/>
            <person name="Itoh T."/>
        </authorList>
    </citation>
    <scope>NUCLEOTIDE SEQUENCE</scope>
</reference>
<keyword evidence="4" id="KW-1185">Reference proteome</keyword>
<dbReference type="Proteomes" id="UP000059680">
    <property type="component" value="Chromosome 6"/>
</dbReference>
<evidence type="ECO:0000313" key="4">
    <source>
        <dbReference type="Proteomes" id="UP000059680"/>
    </source>
</evidence>
<proteinExistence type="predicted"/>
<feature type="region of interest" description="Disordered" evidence="1">
    <location>
        <begin position="84"/>
        <end position="103"/>
    </location>
</feature>
<name>A0A0P0WWJ5_ORYSJ</name>
<accession>Q69SX5</accession>
<reference evidence="2 4" key="5">
    <citation type="journal article" date="2013" name="Rice">
        <title>Improvement of the Oryza sativa Nipponbare reference genome using next generation sequence and optical map data.</title>
        <authorList>
            <person name="Kawahara Y."/>
            <person name="de la Bastide M."/>
            <person name="Hamilton J.P."/>
            <person name="Kanamori H."/>
            <person name="McCombie W.R."/>
            <person name="Ouyang S."/>
            <person name="Schwartz D.C."/>
            <person name="Tanaka T."/>
            <person name="Wu J."/>
            <person name="Zhou S."/>
            <person name="Childs K.L."/>
            <person name="Davidson R.M."/>
            <person name="Lin H."/>
            <person name="Quesada-Ocampo L."/>
            <person name="Vaillancourt B."/>
            <person name="Sakai H."/>
            <person name="Lee S.S."/>
            <person name="Kim J."/>
            <person name="Numa H."/>
            <person name="Itoh T."/>
            <person name="Buell C.R."/>
            <person name="Matsumoto T."/>
        </authorList>
    </citation>
    <scope>NUCLEOTIDE SEQUENCE [LARGE SCALE GENOMIC DNA]</scope>
    <source>
        <strain evidence="4">cv. Nipponbare</strain>
    </source>
</reference>
<organism evidence="3">
    <name type="scientific">Oryza sativa subsp. japonica</name>
    <name type="common">Rice</name>
    <dbReference type="NCBI Taxonomy" id="39947"/>
    <lineage>
        <taxon>Eukaryota</taxon>
        <taxon>Viridiplantae</taxon>
        <taxon>Streptophyta</taxon>
        <taxon>Embryophyta</taxon>
        <taxon>Tracheophyta</taxon>
        <taxon>Spermatophyta</taxon>
        <taxon>Magnoliopsida</taxon>
        <taxon>Liliopsida</taxon>
        <taxon>Poales</taxon>
        <taxon>Poaceae</taxon>
        <taxon>BOP clade</taxon>
        <taxon>Oryzoideae</taxon>
        <taxon>Oryzeae</taxon>
        <taxon>Oryzinae</taxon>
        <taxon>Oryza</taxon>
        <taxon>Oryza sativa</taxon>
    </lineage>
</organism>
<evidence type="ECO:0000256" key="1">
    <source>
        <dbReference type="SAM" id="MobiDB-lite"/>
    </source>
</evidence>
<dbReference type="Proteomes" id="UP000007752">
    <property type="component" value="Chromosome 6"/>
</dbReference>
<dbReference type="EMBL" id="CM000143">
    <property type="protein sequence ID" value="EEE65683.1"/>
    <property type="molecule type" value="Genomic_DNA"/>
</dbReference>
<dbReference type="EMBL" id="AP014962">
    <property type="protein sequence ID" value="BAS97699.1"/>
    <property type="molecule type" value="Genomic_DNA"/>
</dbReference>
<dbReference type="AlphaFoldDB" id="A0A0P0WWJ5"/>
<reference evidence="3" key="3">
    <citation type="submission" date="2008-12" db="EMBL/GenBank/DDBJ databases">
        <title>Improved gene annotation of the rice (Oryza sativa) genomes.</title>
        <authorList>
            <person name="Wang J."/>
            <person name="Li R."/>
            <person name="Fan W."/>
            <person name="Huang Q."/>
            <person name="Zhang J."/>
            <person name="Zhou Y."/>
            <person name="Hu Y."/>
            <person name="Zi S."/>
            <person name="Li J."/>
            <person name="Ni P."/>
            <person name="Zheng H."/>
            <person name="Zhang Y."/>
            <person name="Zhao M."/>
            <person name="Hao Q."/>
            <person name="McDermott J."/>
            <person name="Samudrala R."/>
            <person name="Kristiansen K."/>
            <person name="Wong G.K.-S."/>
        </authorList>
    </citation>
    <scope>NUCLEOTIDE SEQUENCE</scope>
</reference>
<reference evidence="2" key="6">
    <citation type="submission" date="2015-10" db="EMBL/GenBank/DDBJ databases">
        <authorList>
            <person name="Sakai H."/>
            <person name="Kawahara Y."/>
            <person name="Matsumoto T."/>
            <person name="Buell C.R."/>
            <person name="Itoh T."/>
        </authorList>
    </citation>
    <scope>NUCLEOTIDE SEQUENCE</scope>
</reference>
<evidence type="ECO:0000313" key="3">
    <source>
        <dbReference type="EMBL" id="EEE65683.1"/>
    </source>
</evidence>
<dbReference type="PaxDb" id="39947-Q69SX5"/>